<dbReference type="EMBL" id="CM045763">
    <property type="protein sequence ID" value="KAI8024050.1"/>
    <property type="molecule type" value="Genomic_DNA"/>
</dbReference>
<gene>
    <name evidence="1" type="ORF">LOK49_LG03G00102</name>
</gene>
<proteinExistence type="predicted"/>
<evidence type="ECO:0000313" key="1">
    <source>
        <dbReference type="EMBL" id="KAI8024050.1"/>
    </source>
</evidence>
<accession>A0ACC0IF81</accession>
<sequence>MALVPFPRSNSSVPSSSSSQFRYDVFLSFRGTDTRHNFISHLHKELIREGIETYKDDSELERGKEISPDLLEAIEESRYSIVVISKNYASSKWCLDELVKILECQNPRDQRVYPVFFHVNPSEVGKQTGTFGEGFAQLVSKHEMEIERVQIWKGALKKVAKVSGFVYPDPQFESESKLIEEIVGKIISRENTSVDEGLVGINCRIEKVIERLDLGKDDGCVVGIWGMGGIGKTTLARAVYDCISCQFDGKCFLENVRTISKERGVMYLQEQLLHEISKGKVNKVNNLKSGQNMIERIIGGKKVLIVLDDVDESIGVEDLLGKRDWFNSGSKIIITCRDRHVLSRNGAMLTYKVPKLKKGEAVKLLKSKAFSKDKQTEGYENNIRAAVEYCNGLPLALEVLGSLLHGREQNYWGCELERLKEMPHLKIEEVLKISYNGLNEEDKEIFLHIAFFFKRIDKNDLMEILDSLGFHGHLGIQHLVEKSLITISYGELIMHDLIQDFGRNIVRQESPKEPGQRSRLWHFDDIKCVLMDDTGTEKVEGIVLEDPNRGSPDSKDFGSPNKSKLSSKAFQKLRKLKILIIRDVQLFEELDYLPNELRYLDWDGYPLRCMPSKFQPMQLVRLRITHSNIKQLWMETEVLPNLKFLDLRHSKYLTVSPDFEKVPNLEELILNDCTSLVNLHPSIGSLRMLRALIMYRCESLESIPKSIGQLEDLQVLGLGGCSKLENLPCSICGLSLLRSLVLQGCGFKSLPSTMNQLSKLKFLDLSDCKRLQELPELSLNILRVYAHNCESLRTIASPSIYKSFESFSFLNCFKLVKNKESNLLTDEFLSIQFQGSHVRRTDGFEINFPGSKIPKWFEHQSEGPSICLQLPPNWFNSSLLGIAIVTVSVGIADGENEFIYDYRIHKTPKTLLITQKFLGSSRPGRKFKDVGVRYFTTEEIQVLSVKKVDDELNENEVKFEVEWHSKEYEVKKCGIRLVYKEDFEGNDQAYSSSPQYEDVNAPLETRRCSLNLLRTLMDEEEEEEEDEADVDVDVCVAQNRTLVEEEEDEADVNVDVDVDVDVCMAQNRTLDLSCNSSSQVDNLVIVSQGVEEANNVTLKRRPSGSGDFQKEDCPNVKRLRLDQEFNTRRVTPPPNKVGARKKMKLMWMSRWHKRVMWIRSNQSHRGMAV</sequence>
<comment type="caution">
    <text evidence="1">The sequence shown here is derived from an EMBL/GenBank/DDBJ whole genome shotgun (WGS) entry which is preliminary data.</text>
</comment>
<name>A0ACC0IF81_9ERIC</name>
<keyword evidence="2" id="KW-1185">Reference proteome</keyword>
<protein>
    <submittedName>
        <fullName evidence="1">TMV resistance protein N</fullName>
    </submittedName>
</protein>
<dbReference type="Proteomes" id="UP001060215">
    <property type="component" value="Chromosome 6"/>
</dbReference>
<evidence type="ECO:0000313" key="2">
    <source>
        <dbReference type="Proteomes" id="UP001060215"/>
    </source>
</evidence>
<organism evidence="1 2">
    <name type="scientific">Camellia lanceoleosa</name>
    <dbReference type="NCBI Taxonomy" id="1840588"/>
    <lineage>
        <taxon>Eukaryota</taxon>
        <taxon>Viridiplantae</taxon>
        <taxon>Streptophyta</taxon>
        <taxon>Embryophyta</taxon>
        <taxon>Tracheophyta</taxon>
        <taxon>Spermatophyta</taxon>
        <taxon>Magnoliopsida</taxon>
        <taxon>eudicotyledons</taxon>
        <taxon>Gunneridae</taxon>
        <taxon>Pentapetalae</taxon>
        <taxon>asterids</taxon>
        <taxon>Ericales</taxon>
        <taxon>Theaceae</taxon>
        <taxon>Camellia</taxon>
    </lineage>
</organism>
<reference evidence="1 2" key="1">
    <citation type="journal article" date="2022" name="Plant J.">
        <title>Chromosome-level genome of Camellia lanceoleosa provides a valuable resource for understanding genome evolution and self-incompatibility.</title>
        <authorList>
            <person name="Gong W."/>
            <person name="Xiao S."/>
            <person name="Wang L."/>
            <person name="Liao Z."/>
            <person name="Chang Y."/>
            <person name="Mo W."/>
            <person name="Hu G."/>
            <person name="Li W."/>
            <person name="Zhao G."/>
            <person name="Zhu H."/>
            <person name="Hu X."/>
            <person name="Ji K."/>
            <person name="Xiang X."/>
            <person name="Song Q."/>
            <person name="Yuan D."/>
            <person name="Jin S."/>
            <person name="Zhang L."/>
        </authorList>
    </citation>
    <scope>NUCLEOTIDE SEQUENCE [LARGE SCALE GENOMIC DNA]</scope>
    <source>
        <strain evidence="1">SQ_2022a</strain>
    </source>
</reference>